<keyword evidence="1 2" id="KW-0238">DNA-binding</keyword>
<dbReference type="PANTHER" id="PTHR33449">
    <property type="entry name" value="NUCLEOID-ASSOCIATED PROTEIN YBAB"/>
    <property type="match status" value="1"/>
</dbReference>
<evidence type="ECO:0000256" key="2">
    <source>
        <dbReference type="HAMAP-Rule" id="MF_00274"/>
    </source>
</evidence>
<evidence type="ECO:0000256" key="1">
    <source>
        <dbReference type="ARBA" id="ARBA00023125"/>
    </source>
</evidence>
<organism evidence="3 4">
    <name type="scientific">Candidatus Fervidibacter sacchari</name>
    <dbReference type="NCBI Taxonomy" id="1448929"/>
    <lineage>
        <taxon>Bacteria</taxon>
        <taxon>Candidatus Fervidibacterota</taxon>
        <taxon>Candidatus Fervidibacter</taxon>
    </lineage>
</organism>
<proteinExistence type="inferred from homology"/>
<name>A0ABT2ELJ9_9BACT</name>
<protein>
    <recommendedName>
        <fullName evidence="2">Nucleoid-associated protein M2350_000212</fullName>
    </recommendedName>
</protein>
<dbReference type="HAMAP" id="MF_00274">
    <property type="entry name" value="DNA_YbaB_EbfC"/>
    <property type="match status" value="1"/>
</dbReference>
<dbReference type="InterPro" id="IPR004401">
    <property type="entry name" value="YbaB/EbfC"/>
</dbReference>
<dbReference type="Proteomes" id="UP001204798">
    <property type="component" value="Unassembled WGS sequence"/>
</dbReference>
<evidence type="ECO:0000313" key="4">
    <source>
        <dbReference type="Proteomes" id="UP001204798"/>
    </source>
</evidence>
<reference evidence="3 4" key="1">
    <citation type="submission" date="2022-08" db="EMBL/GenBank/DDBJ databases">
        <title>Bacterial and archaeal communities from various locations to study Microbial Dark Matter (Phase II).</title>
        <authorList>
            <person name="Stepanauskas R."/>
        </authorList>
    </citation>
    <scope>NUCLEOTIDE SEQUENCE [LARGE SCALE GENOMIC DNA]</scope>
    <source>
        <strain evidence="3 4">PD1</strain>
    </source>
</reference>
<dbReference type="PANTHER" id="PTHR33449:SF1">
    <property type="entry name" value="NUCLEOID-ASSOCIATED PROTEIN YBAB"/>
    <property type="match status" value="1"/>
</dbReference>
<comment type="subcellular location">
    <subcellularLocation>
        <location evidence="2">Cytoplasm</location>
        <location evidence="2">Nucleoid</location>
    </subcellularLocation>
</comment>
<dbReference type="GO" id="GO:0003677">
    <property type="term" value="F:DNA binding"/>
    <property type="evidence" value="ECO:0007669"/>
    <property type="project" value="UniProtKB-KW"/>
</dbReference>
<evidence type="ECO:0000313" key="3">
    <source>
        <dbReference type="EMBL" id="MCS3917815.1"/>
    </source>
</evidence>
<comment type="similarity">
    <text evidence="2">Belongs to the YbaB/EbfC family.</text>
</comment>
<dbReference type="RefSeq" id="WP_259092372.1">
    <property type="nucleotide sequence ID" value="NZ_CP130454.1"/>
</dbReference>
<dbReference type="InterPro" id="IPR036894">
    <property type="entry name" value="YbaB-like_sf"/>
</dbReference>
<dbReference type="NCBIfam" id="TIGR00103">
    <property type="entry name" value="DNA_YbaB_EbfC"/>
    <property type="match status" value="1"/>
</dbReference>
<dbReference type="Pfam" id="PF02575">
    <property type="entry name" value="YbaB_DNA_bd"/>
    <property type="match status" value="1"/>
</dbReference>
<accession>A0ABT2ELJ9</accession>
<keyword evidence="2" id="KW-0963">Cytoplasm</keyword>
<dbReference type="SUPFAM" id="SSF82607">
    <property type="entry name" value="YbaB-like"/>
    <property type="match status" value="1"/>
</dbReference>
<sequence length="110" mass="11860">MLPQGLQRLLGSQFAKLQEQANQVLEELKAMRIEGQAGGGAVRAVVSGMGELQSVQIDPKLLNPEDAEILQDLIVVAVREAMRNAEAIQQQKMQALLQSLPFGGILGLGR</sequence>
<gene>
    <name evidence="3" type="ORF">M2350_000212</name>
</gene>
<dbReference type="PIRSF" id="PIRSF004555">
    <property type="entry name" value="UCP004555"/>
    <property type="match status" value="1"/>
</dbReference>
<dbReference type="Gene3D" id="3.30.1310.10">
    <property type="entry name" value="Nucleoid-associated protein YbaB-like domain"/>
    <property type="match status" value="1"/>
</dbReference>
<comment type="subunit">
    <text evidence="2">Homodimer.</text>
</comment>
<keyword evidence="4" id="KW-1185">Reference proteome</keyword>
<comment type="caution">
    <text evidence="3">The sequence shown here is derived from an EMBL/GenBank/DDBJ whole genome shotgun (WGS) entry which is preliminary data.</text>
</comment>
<comment type="function">
    <text evidence="2">Binds to DNA and alters its conformation. May be involved in regulation of gene expression, nucleoid organization and DNA protection.</text>
</comment>
<dbReference type="EMBL" id="JANUCP010000001">
    <property type="protein sequence ID" value="MCS3917815.1"/>
    <property type="molecule type" value="Genomic_DNA"/>
</dbReference>